<feature type="compositionally biased region" description="Low complexity" evidence="1">
    <location>
        <begin position="680"/>
        <end position="691"/>
    </location>
</feature>
<reference evidence="4 5" key="1">
    <citation type="journal article" date="2018" name="Sci. Rep.">
        <title>Genome sequence of the cauliflower mushroom Sparassis crispa (Hanabiratake) and its association with beneficial usage.</title>
        <authorList>
            <person name="Kiyama R."/>
            <person name="Furutani Y."/>
            <person name="Kawaguchi K."/>
            <person name="Nakanishi T."/>
        </authorList>
    </citation>
    <scope>NUCLEOTIDE SEQUENCE [LARGE SCALE GENOMIC DNA]</scope>
</reference>
<protein>
    <recommendedName>
        <fullName evidence="6">Transcription activator GCR1-like domain-containing protein</fullName>
    </recommendedName>
</protein>
<evidence type="ECO:0000313" key="5">
    <source>
        <dbReference type="Proteomes" id="UP000287166"/>
    </source>
</evidence>
<feature type="region of interest" description="Disordered" evidence="1">
    <location>
        <begin position="676"/>
        <end position="695"/>
    </location>
</feature>
<dbReference type="InterPro" id="IPR022210">
    <property type="entry name" value="TF_GCR1-like"/>
</dbReference>
<dbReference type="PANTHER" id="PTHR37784">
    <property type="entry name" value="PROTEIN MSN1"/>
    <property type="match status" value="1"/>
</dbReference>
<dbReference type="OrthoDB" id="3264175at2759"/>
<dbReference type="Pfam" id="PF16787">
    <property type="entry name" value="NDC10_II"/>
    <property type="match status" value="1"/>
</dbReference>
<accession>A0A401H068</accession>
<dbReference type="GO" id="GO:0060963">
    <property type="term" value="P:positive regulation of ribosomal protein gene transcription by RNA polymerase II"/>
    <property type="evidence" value="ECO:0007669"/>
    <property type="project" value="TreeGrafter"/>
</dbReference>
<feature type="domain" description="Transcription activator GCR1-like" evidence="2">
    <location>
        <begin position="816"/>
        <end position="888"/>
    </location>
</feature>
<evidence type="ECO:0008006" key="6">
    <source>
        <dbReference type="Google" id="ProtNLM"/>
    </source>
</evidence>
<dbReference type="GO" id="GO:0000978">
    <property type="term" value="F:RNA polymerase II cis-regulatory region sequence-specific DNA binding"/>
    <property type="evidence" value="ECO:0007669"/>
    <property type="project" value="TreeGrafter"/>
</dbReference>
<dbReference type="PANTHER" id="PTHR37784:SF2">
    <property type="entry name" value="HIGH-OSMOLARITY-INDUCED TRANSCRIPTION PROTEIN 1"/>
    <property type="match status" value="1"/>
</dbReference>
<dbReference type="GO" id="GO:0000981">
    <property type="term" value="F:DNA-binding transcription factor activity, RNA polymerase II-specific"/>
    <property type="evidence" value="ECO:0007669"/>
    <property type="project" value="TreeGrafter"/>
</dbReference>
<dbReference type="Gene3D" id="1.10.443.20">
    <property type="entry name" value="Centromere DNA-binding protein complex CBF3 subunit, domain 2"/>
    <property type="match status" value="1"/>
</dbReference>
<dbReference type="GeneID" id="38784734"/>
<dbReference type="AlphaFoldDB" id="A0A401H068"/>
<dbReference type="InterPro" id="IPR038279">
    <property type="entry name" value="Ndc10_dom2_sf"/>
</dbReference>
<comment type="caution">
    <text evidence="4">The sequence shown here is derived from an EMBL/GenBank/DDBJ whole genome shotgun (WGS) entry which is preliminary data.</text>
</comment>
<dbReference type="RefSeq" id="XP_027618730.1">
    <property type="nucleotide sequence ID" value="XM_027762929.1"/>
</dbReference>
<dbReference type="InterPro" id="IPR031872">
    <property type="entry name" value="NDC10_II"/>
</dbReference>
<organism evidence="4 5">
    <name type="scientific">Sparassis crispa</name>
    <dbReference type="NCBI Taxonomy" id="139825"/>
    <lineage>
        <taxon>Eukaryota</taxon>
        <taxon>Fungi</taxon>
        <taxon>Dikarya</taxon>
        <taxon>Basidiomycota</taxon>
        <taxon>Agaricomycotina</taxon>
        <taxon>Agaricomycetes</taxon>
        <taxon>Polyporales</taxon>
        <taxon>Sparassidaceae</taxon>
        <taxon>Sparassis</taxon>
    </lineage>
</organism>
<dbReference type="Proteomes" id="UP000287166">
    <property type="component" value="Unassembled WGS sequence"/>
</dbReference>
<evidence type="ECO:0000256" key="1">
    <source>
        <dbReference type="SAM" id="MobiDB-lite"/>
    </source>
</evidence>
<feature type="domain" description="Ndc10" evidence="3">
    <location>
        <begin position="295"/>
        <end position="593"/>
    </location>
</feature>
<name>A0A401H068_9APHY</name>
<gene>
    <name evidence="4" type="ORF">SCP_1200420</name>
</gene>
<evidence type="ECO:0000313" key="4">
    <source>
        <dbReference type="EMBL" id="GBE87817.1"/>
    </source>
</evidence>
<dbReference type="InterPro" id="IPR052146">
    <property type="entry name" value="HOT1"/>
</dbReference>
<sequence>MMEPLQPQQYRVVSYDPPSPAVLRKLQREVAISSLAQHHVASTFVHYEVPRWSPVMLPEVPGLQTTNCEGPLHPTSACSAVTSPGPPRIVPGTAALAAVTSSLQQSIAQLELESHDTRVKKAKLDQDDKQTGSSYDCHVQNYIKYWTAFQAEHHQKAPEEVPVLAFPITALKTSFFLEYEMSREKRRYGKNDTIAGSNVGKSHVSQVISALESWRRNNAYLYKDDPDAQLSLRSDIRIRTAESSAKHQELKHIDKAQALKAVGSSGDTYTSEELRCCSIWCLSDVSGSKQVWLGLRDRAMLLLSSTTAFRGESSRILEWSDLFMSSIPMDDVRIGYRVPVLAALADNAKHNQQGRLDEHGAIRHREVELCPVGGLALLFFSFFHVLHLPLPDLLPDFDDTDCGEYGHRDWYAYHVFWGKQPAAPMSYDNHRDRLRGIHKENEISITKVTHTGRSYAAQTARAHGATISRTKALSGWNENGSFCQCYERTFPVDALLGAAMFNGQKPEMYCLPRDALNPPPELLTQIFPWVEQEQVALEARVRENPLAQDYALRHFLRLLVWLRRVLLQDAALLCAMHPSAPVFGFALFNTPAFHGFVSEAMPAIREAEERARVAYQNLPEHLITSLRGATTGVLMEQKRQHEENNRQMADMSQQILKMEGMIGMLVNSKSTRKSKPAAFVAPNPSPTTSAPAAPPAALPAVAPPTITINFHGGDGPGGSAATPTIPSITASVTETLSGSVPPITTATSSGSTGSAAPAPLAVPGLVPPVAALAYTGLQSARREELQCMYGEDAFNKHEPWVWKAGELLPSYRYQPVSTIMDVWTEWTAGLGGHIPVHELMEKWGSRWRHNNAALKTEGGRRKKIIELITELSQKPRWSVQLALRVLEEKYHPRYRARKFCEYLTESGGAGCFLLS</sequence>
<keyword evidence="5" id="KW-1185">Reference proteome</keyword>
<evidence type="ECO:0000259" key="2">
    <source>
        <dbReference type="Pfam" id="PF12550"/>
    </source>
</evidence>
<dbReference type="STRING" id="139825.A0A401H068"/>
<proteinExistence type="predicted"/>
<evidence type="ECO:0000259" key="3">
    <source>
        <dbReference type="Pfam" id="PF16787"/>
    </source>
</evidence>
<dbReference type="InParanoid" id="A0A401H068"/>
<dbReference type="Pfam" id="PF12550">
    <property type="entry name" value="GCR1_C"/>
    <property type="match status" value="1"/>
</dbReference>
<dbReference type="EMBL" id="BFAD01000012">
    <property type="protein sequence ID" value="GBE87817.1"/>
    <property type="molecule type" value="Genomic_DNA"/>
</dbReference>